<evidence type="ECO:0000256" key="8">
    <source>
        <dbReference type="SAM" id="MobiDB-lite"/>
    </source>
</evidence>
<evidence type="ECO:0000256" key="3">
    <source>
        <dbReference type="ARBA" id="ARBA00022448"/>
    </source>
</evidence>
<feature type="transmembrane region" description="Helical" evidence="9">
    <location>
        <begin position="170"/>
        <end position="201"/>
    </location>
</feature>
<dbReference type="PANTHER" id="PTHR21716:SF53">
    <property type="entry name" value="PERMEASE PERM-RELATED"/>
    <property type="match status" value="1"/>
</dbReference>
<reference evidence="10 11" key="1">
    <citation type="submission" date="2020-08" db="EMBL/GenBank/DDBJ databases">
        <title>Genome public.</title>
        <authorList>
            <person name="Liu C."/>
            <person name="Sun Q."/>
        </authorList>
    </citation>
    <scope>NUCLEOTIDE SEQUENCE [LARGE SCALE GENOMIC DNA]</scope>
    <source>
        <strain evidence="10 11">New-38</strain>
    </source>
</reference>
<accession>A0ABR7HUH2</accession>
<feature type="transmembrane region" description="Helical" evidence="9">
    <location>
        <begin position="40"/>
        <end position="61"/>
    </location>
</feature>
<evidence type="ECO:0000256" key="5">
    <source>
        <dbReference type="ARBA" id="ARBA00022692"/>
    </source>
</evidence>
<keyword evidence="4" id="KW-1003">Cell membrane</keyword>
<keyword evidence="7 9" id="KW-0472">Membrane</keyword>
<sequence>MKEKKKWFSLDERMWSNLLVVLAGIAFYLIFSHFDMVRGVVSMITGVLMPFIVGFAFAYLLNGPTNYFEQKVFYRFKCRRGLAVLLVYLLVIALLAVLVKLILPQIVQSIVALYSIIQSFFLNINTWMQEAAIQLNIDQNALNEFLLDLNSSYKDIMTNLSNMLSKAVPYVLSMGVAVGSGVVSGVISAITTVISSVYMLLDKDRLSLQSKKLVYAILPTRKANRLITVCAQANGIFSGFINGKILDSAIIGVLCFFLTSLLRIEFPVLISVVIGVTNVIPFFGPIVGAVPCVLILLLVDPWQALRFGILALALQQFDGNILGPKILGDSTGISAFWVLISIVVGGGLFGFPGMLLGVPTFAVIYALVGEWTRARLTQKGIRPVKGGEPEVIPPEGPDDPTNEP</sequence>
<evidence type="ECO:0000313" key="10">
    <source>
        <dbReference type="EMBL" id="MBC5731181.1"/>
    </source>
</evidence>
<feature type="transmembrane region" description="Helical" evidence="9">
    <location>
        <begin position="268"/>
        <end position="297"/>
    </location>
</feature>
<evidence type="ECO:0000256" key="1">
    <source>
        <dbReference type="ARBA" id="ARBA00004651"/>
    </source>
</evidence>
<evidence type="ECO:0000313" key="11">
    <source>
        <dbReference type="Proteomes" id="UP000660021"/>
    </source>
</evidence>
<name>A0ABR7HUH2_9FIRM</name>
<keyword evidence="3" id="KW-0813">Transport</keyword>
<evidence type="ECO:0000256" key="9">
    <source>
        <dbReference type="SAM" id="Phobius"/>
    </source>
</evidence>
<evidence type="ECO:0000256" key="2">
    <source>
        <dbReference type="ARBA" id="ARBA00009773"/>
    </source>
</evidence>
<evidence type="ECO:0000256" key="6">
    <source>
        <dbReference type="ARBA" id="ARBA00022989"/>
    </source>
</evidence>
<comment type="subcellular location">
    <subcellularLocation>
        <location evidence="1">Cell membrane</location>
        <topology evidence="1">Multi-pass membrane protein</topology>
    </subcellularLocation>
</comment>
<keyword evidence="6 9" id="KW-1133">Transmembrane helix</keyword>
<feature type="transmembrane region" description="Helical" evidence="9">
    <location>
        <begin position="335"/>
        <end position="368"/>
    </location>
</feature>
<feature type="transmembrane region" description="Helical" evidence="9">
    <location>
        <begin position="245"/>
        <end position="262"/>
    </location>
</feature>
<organism evidence="10 11">
    <name type="scientific">Pseudoflavonifractor hominis</name>
    <dbReference type="NCBI Taxonomy" id="2763059"/>
    <lineage>
        <taxon>Bacteria</taxon>
        <taxon>Bacillati</taxon>
        <taxon>Bacillota</taxon>
        <taxon>Clostridia</taxon>
        <taxon>Eubacteriales</taxon>
        <taxon>Oscillospiraceae</taxon>
        <taxon>Pseudoflavonifractor</taxon>
    </lineage>
</organism>
<protein>
    <submittedName>
        <fullName evidence="10">AI-2E family transporter</fullName>
    </submittedName>
</protein>
<feature type="transmembrane region" description="Helical" evidence="9">
    <location>
        <begin position="82"/>
        <end position="103"/>
    </location>
</feature>
<keyword evidence="11" id="KW-1185">Reference proteome</keyword>
<feature type="transmembrane region" description="Helical" evidence="9">
    <location>
        <begin position="14"/>
        <end position="34"/>
    </location>
</feature>
<dbReference type="Pfam" id="PF01594">
    <property type="entry name" value="AI-2E_transport"/>
    <property type="match status" value="1"/>
</dbReference>
<dbReference type="EMBL" id="JACOPR010000005">
    <property type="protein sequence ID" value="MBC5731181.1"/>
    <property type="molecule type" value="Genomic_DNA"/>
</dbReference>
<comment type="similarity">
    <text evidence="2">Belongs to the autoinducer-2 exporter (AI-2E) (TC 2.A.86) family.</text>
</comment>
<dbReference type="PANTHER" id="PTHR21716">
    <property type="entry name" value="TRANSMEMBRANE PROTEIN"/>
    <property type="match status" value="1"/>
</dbReference>
<gene>
    <name evidence="10" type="ORF">H8S34_10110</name>
</gene>
<comment type="caution">
    <text evidence="10">The sequence shown here is derived from an EMBL/GenBank/DDBJ whole genome shotgun (WGS) entry which is preliminary data.</text>
</comment>
<keyword evidence="5 9" id="KW-0812">Transmembrane</keyword>
<proteinExistence type="inferred from homology"/>
<feature type="region of interest" description="Disordered" evidence="8">
    <location>
        <begin position="383"/>
        <end position="404"/>
    </location>
</feature>
<dbReference type="Proteomes" id="UP000660021">
    <property type="component" value="Unassembled WGS sequence"/>
</dbReference>
<evidence type="ECO:0000256" key="4">
    <source>
        <dbReference type="ARBA" id="ARBA00022475"/>
    </source>
</evidence>
<dbReference type="InterPro" id="IPR002549">
    <property type="entry name" value="AI-2E-like"/>
</dbReference>
<evidence type="ECO:0000256" key="7">
    <source>
        <dbReference type="ARBA" id="ARBA00023136"/>
    </source>
</evidence>